<evidence type="ECO:0000313" key="9">
    <source>
        <dbReference type="EMBL" id="PZP54552.1"/>
    </source>
</evidence>
<gene>
    <name evidence="9" type="primary">hisE</name>
    <name evidence="9" type="ORF">DI586_09510</name>
</gene>
<dbReference type="AlphaFoldDB" id="A0A2W5HG22"/>
<comment type="caution">
    <text evidence="9">The sequence shown here is derived from an EMBL/GenBank/DDBJ whole genome shotgun (WGS) entry which is preliminary data.</text>
</comment>
<dbReference type="EMBL" id="QFOT01000127">
    <property type="protein sequence ID" value="PZP54552.1"/>
    <property type="molecule type" value="Genomic_DNA"/>
</dbReference>
<dbReference type="NCBIfam" id="TIGR03188">
    <property type="entry name" value="histidine_hisI"/>
    <property type="match status" value="1"/>
</dbReference>
<dbReference type="Gene3D" id="1.10.287.1080">
    <property type="entry name" value="MazG-like"/>
    <property type="match status" value="1"/>
</dbReference>
<dbReference type="SUPFAM" id="SSF101386">
    <property type="entry name" value="all-alpha NTP pyrophosphatases"/>
    <property type="match status" value="1"/>
</dbReference>
<dbReference type="Pfam" id="PF01503">
    <property type="entry name" value="PRA-PH"/>
    <property type="match status" value="1"/>
</dbReference>
<name>A0A2W5HG22_9BACT</name>
<proteinExistence type="predicted"/>
<evidence type="ECO:0000256" key="4">
    <source>
        <dbReference type="ARBA" id="ARBA00022605"/>
    </source>
</evidence>
<accession>A0A2W5HG22</accession>
<evidence type="ECO:0000256" key="3">
    <source>
        <dbReference type="ARBA" id="ARBA00012414"/>
    </source>
</evidence>
<evidence type="ECO:0000256" key="1">
    <source>
        <dbReference type="ARBA" id="ARBA00001460"/>
    </source>
</evidence>
<evidence type="ECO:0000256" key="7">
    <source>
        <dbReference type="ARBA" id="ARBA00022840"/>
    </source>
</evidence>
<dbReference type="GO" id="GO:0005524">
    <property type="term" value="F:ATP binding"/>
    <property type="evidence" value="ECO:0007669"/>
    <property type="project" value="UniProtKB-KW"/>
</dbReference>
<dbReference type="GO" id="GO:0000105">
    <property type="term" value="P:L-histidine biosynthetic process"/>
    <property type="evidence" value="ECO:0007669"/>
    <property type="project" value="UniProtKB-KW"/>
</dbReference>
<dbReference type="CDD" id="cd11534">
    <property type="entry name" value="NTP-PPase_HisIE_like"/>
    <property type="match status" value="1"/>
</dbReference>
<dbReference type="Proteomes" id="UP000249739">
    <property type="component" value="Unassembled WGS sequence"/>
</dbReference>
<evidence type="ECO:0000256" key="5">
    <source>
        <dbReference type="ARBA" id="ARBA00022741"/>
    </source>
</evidence>
<dbReference type="GO" id="GO:0004636">
    <property type="term" value="F:phosphoribosyl-ATP diphosphatase activity"/>
    <property type="evidence" value="ECO:0007669"/>
    <property type="project" value="UniProtKB-EC"/>
</dbReference>
<organism evidence="9 10">
    <name type="scientific">Micavibrio aeruginosavorus</name>
    <dbReference type="NCBI Taxonomy" id="349221"/>
    <lineage>
        <taxon>Bacteria</taxon>
        <taxon>Pseudomonadati</taxon>
        <taxon>Bdellovibrionota</taxon>
        <taxon>Bdellovibrionia</taxon>
        <taxon>Bdellovibrionales</taxon>
        <taxon>Pseudobdellovibrionaceae</taxon>
        <taxon>Micavibrio</taxon>
    </lineage>
</organism>
<keyword evidence="4" id="KW-0028">Amino-acid biosynthesis</keyword>
<protein>
    <recommendedName>
        <fullName evidence="3">phosphoribosyl-ATP diphosphatase</fullName>
        <ecNumber evidence="3">3.6.1.31</ecNumber>
    </recommendedName>
</protein>
<comment type="catalytic activity">
    <reaction evidence="1">
        <text>1-(5-phospho-beta-D-ribosyl)-ATP + H2O = 1-(5-phospho-beta-D-ribosyl)-5'-AMP + diphosphate + H(+)</text>
        <dbReference type="Rhea" id="RHEA:22828"/>
        <dbReference type="ChEBI" id="CHEBI:15377"/>
        <dbReference type="ChEBI" id="CHEBI:15378"/>
        <dbReference type="ChEBI" id="CHEBI:33019"/>
        <dbReference type="ChEBI" id="CHEBI:59457"/>
        <dbReference type="ChEBI" id="CHEBI:73183"/>
        <dbReference type="EC" id="3.6.1.31"/>
    </reaction>
</comment>
<sequence length="70" mass="7493">MTQHILDRLFAILESRKDADSEISYVAKLYKQGVAKCAQKFGEEAVELIAAEDLPARVGVVDADAGDGVG</sequence>
<evidence type="ECO:0000256" key="2">
    <source>
        <dbReference type="ARBA" id="ARBA00005204"/>
    </source>
</evidence>
<dbReference type="InterPro" id="IPR021130">
    <property type="entry name" value="PRib-ATP_PPHydrolase-like"/>
</dbReference>
<comment type="pathway">
    <text evidence="2">Amino-acid biosynthesis; L-histidine biosynthesis; L-histidine from 5-phospho-alpha-D-ribose 1-diphosphate: step 2/9.</text>
</comment>
<dbReference type="EC" id="3.6.1.31" evidence="3"/>
<feature type="non-terminal residue" evidence="9">
    <location>
        <position position="70"/>
    </location>
</feature>
<evidence type="ECO:0000256" key="6">
    <source>
        <dbReference type="ARBA" id="ARBA00022801"/>
    </source>
</evidence>
<evidence type="ECO:0000256" key="8">
    <source>
        <dbReference type="ARBA" id="ARBA00023102"/>
    </source>
</evidence>
<dbReference type="InterPro" id="IPR008179">
    <property type="entry name" value="HisE"/>
</dbReference>
<keyword evidence="5" id="KW-0547">Nucleotide-binding</keyword>
<evidence type="ECO:0000313" key="10">
    <source>
        <dbReference type="Proteomes" id="UP000249739"/>
    </source>
</evidence>
<keyword evidence="7" id="KW-0067">ATP-binding</keyword>
<keyword evidence="8" id="KW-0368">Histidine biosynthesis</keyword>
<reference evidence="9 10" key="1">
    <citation type="submission" date="2017-08" db="EMBL/GenBank/DDBJ databases">
        <title>Infants hospitalized years apart are colonized by the same room-sourced microbial strains.</title>
        <authorList>
            <person name="Brooks B."/>
            <person name="Olm M.R."/>
            <person name="Firek B.A."/>
            <person name="Baker R."/>
            <person name="Thomas B.C."/>
            <person name="Morowitz M.J."/>
            <person name="Banfield J.F."/>
        </authorList>
    </citation>
    <scope>NUCLEOTIDE SEQUENCE [LARGE SCALE GENOMIC DNA]</scope>
    <source>
        <strain evidence="9">S2_006_000_R2_64</strain>
    </source>
</reference>
<keyword evidence="6" id="KW-0378">Hydrolase</keyword>